<dbReference type="Gene3D" id="1.10.30.10">
    <property type="entry name" value="High mobility group box domain"/>
    <property type="match status" value="1"/>
</dbReference>
<name>A0A9P9EL14_9PLEO</name>
<evidence type="ECO:0000256" key="1">
    <source>
        <dbReference type="SAM" id="MobiDB-lite"/>
    </source>
</evidence>
<dbReference type="Proteomes" id="UP000700596">
    <property type="component" value="Unassembled WGS sequence"/>
</dbReference>
<feature type="compositionally biased region" description="Basic residues" evidence="1">
    <location>
        <begin position="31"/>
        <end position="40"/>
    </location>
</feature>
<reference evidence="2" key="1">
    <citation type="journal article" date="2021" name="Nat. Commun.">
        <title>Genetic determinants of endophytism in the Arabidopsis root mycobiome.</title>
        <authorList>
            <person name="Mesny F."/>
            <person name="Miyauchi S."/>
            <person name="Thiergart T."/>
            <person name="Pickel B."/>
            <person name="Atanasova L."/>
            <person name="Karlsson M."/>
            <person name="Huettel B."/>
            <person name="Barry K.W."/>
            <person name="Haridas S."/>
            <person name="Chen C."/>
            <person name="Bauer D."/>
            <person name="Andreopoulos W."/>
            <person name="Pangilinan J."/>
            <person name="LaButti K."/>
            <person name="Riley R."/>
            <person name="Lipzen A."/>
            <person name="Clum A."/>
            <person name="Drula E."/>
            <person name="Henrissat B."/>
            <person name="Kohler A."/>
            <person name="Grigoriev I.V."/>
            <person name="Martin F.M."/>
            <person name="Hacquard S."/>
        </authorList>
    </citation>
    <scope>NUCLEOTIDE SEQUENCE</scope>
    <source>
        <strain evidence="2">MPI-CAGE-CH-0243</strain>
    </source>
</reference>
<accession>A0A9P9EL14</accession>
<comment type="caution">
    <text evidence="2">The sequence shown here is derived from an EMBL/GenBank/DDBJ whole genome shotgun (WGS) entry which is preliminary data.</text>
</comment>
<dbReference type="SUPFAM" id="SSF47095">
    <property type="entry name" value="HMG-box"/>
    <property type="match status" value="1"/>
</dbReference>
<dbReference type="OrthoDB" id="3940486at2759"/>
<dbReference type="InterPro" id="IPR036910">
    <property type="entry name" value="HMG_box_dom_sf"/>
</dbReference>
<keyword evidence="3" id="KW-1185">Reference proteome</keyword>
<feature type="compositionally biased region" description="Low complexity" evidence="1">
    <location>
        <begin position="1"/>
        <end position="26"/>
    </location>
</feature>
<feature type="region of interest" description="Disordered" evidence="1">
    <location>
        <begin position="63"/>
        <end position="89"/>
    </location>
</feature>
<evidence type="ECO:0008006" key="4">
    <source>
        <dbReference type="Google" id="ProtNLM"/>
    </source>
</evidence>
<dbReference type="EMBL" id="JAGMWT010000001">
    <property type="protein sequence ID" value="KAH7139034.1"/>
    <property type="molecule type" value="Genomic_DNA"/>
</dbReference>
<sequence>MAPSTTTTTTTTKTAAPKAKATTNGGVKKGGPGRKGKNTKAKTAMIKMQEYFKKHRSEYKELSFGEQQKELGKKWKAAPENPKNQAAAA</sequence>
<organism evidence="2 3">
    <name type="scientific">Dendryphion nanum</name>
    <dbReference type="NCBI Taxonomy" id="256645"/>
    <lineage>
        <taxon>Eukaryota</taxon>
        <taxon>Fungi</taxon>
        <taxon>Dikarya</taxon>
        <taxon>Ascomycota</taxon>
        <taxon>Pezizomycotina</taxon>
        <taxon>Dothideomycetes</taxon>
        <taxon>Pleosporomycetidae</taxon>
        <taxon>Pleosporales</taxon>
        <taxon>Torulaceae</taxon>
        <taxon>Dendryphion</taxon>
    </lineage>
</organism>
<gene>
    <name evidence="2" type="ORF">B0J11DRAFT_515897</name>
</gene>
<feature type="region of interest" description="Disordered" evidence="1">
    <location>
        <begin position="1"/>
        <end position="41"/>
    </location>
</feature>
<evidence type="ECO:0000313" key="2">
    <source>
        <dbReference type="EMBL" id="KAH7139034.1"/>
    </source>
</evidence>
<proteinExistence type="predicted"/>
<protein>
    <recommendedName>
        <fullName evidence="4">HMG box domain-containing protein</fullName>
    </recommendedName>
</protein>
<evidence type="ECO:0000313" key="3">
    <source>
        <dbReference type="Proteomes" id="UP000700596"/>
    </source>
</evidence>
<dbReference type="AlphaFoldDB" id="A0A9P9EL14"/>
<feature type="compositionally biased region" description="Basic and acidic residues" evidence="1">
    <location>
        <begin position="63"/>
        <end position="73"/>
    </location>
</feature>